<dbReference type="InterPro" id="IPR036856">
    <property type="entry name" value="Ald_Oxase/Xan_DH_a/b_sf"/>
</dbReference>
<evidence type="ECO:0000256" key="1">
    <source>
        <dbReference type="ARBA" id="ARBA00022617"/>
    </source>
</evidence>
<dbReference type="Pfam" id="PF20256">
    <property type="entry name" value="MoCoBD_2"/>
    <property type="match status" value="2"/>
</dbReference>
<dbReference type="Pfam" id="PF02738">
    <property type="entry name" value="MoCoBD_1"/>
    <property type="match status" value="1"/>
</dbReference>
<keyword evidence="3 4" id="KW-0408">Iron</keyword>
<evidence type="ECO:0000256" key="2">
    <source>
        <dbReference type="ARBA" id="ARBA00022723"/>
    </source>
</evidence>
<dbReference type="InterPro" id="IPR036909">
    <property type="entry name" value="Cyt_c-like_dom_sf"/>
</dbReference>
<dbReference type="InterPro" id="IPR052516">
    <property type="entry name" value="N-heterocyclic_Hydroxylase"/>
</dbReference>
<evidence type="ECO:0000259" key="5">
    <source>
        <dbReference type="PROSITE" id="PS51007"/>
    </source>
</evidence>
<protein>
    <submittedName>
        <fullName evidence="6">Molybdopterin cofactor-binding domain-containing protein</fullName>
    </submittedName>
</protein>
<reference evidence="6 7" key="1">
    <citation type="submission" date="2024-04" db="EMBL/GenBank/DDBJ databases">
        <title>Complete genome sequence of Nguyenibacter vanlangesis HBCM-1154, a strain capable of nitrogen fixation, IAA production, and phosphorus solubilization isolated from sugarcane soil.</title>
        <authorList>
            <person name="MY HANH P."/>
        </authorList>
    </citation>
    <scope>NUCLEOTIDE SEQUENCE [LARGE SCALE GENOMIC DNA]</scope>
    <source>
        <strain evidence="6 7">HBCM 1154</strain>
    </source>
</reference>
<dbReference type="InterPro" id="IPR000674">
    <property type="entry name" value="Ald_Oxase/Xan_DH_a/b"/>
</dbReference>
<dbReference type="InterPro" id="IPR008274">
    <property type="entry name" value="AldOxase/xan_DH_MoCoBD1"/>
</dbReference>
<dbReference type="Pfam" id="PF00034">
    <property type="entry name" value="Cytochrom_C"/>
    <property type="match status" value="1"/>
</dbReference>
<evidence type="ECO:0000256" key="4">
    <source>
        <dbReference type="PROSITE-ProRule" id="PRU00433"/>
    </source>
</evidence>
<dbReference type="SMART" id="SM01008">
    <property type="entry name" value="Ald_Xan_dh_C"/>
    <property type="match status" value="1"/>
</dbReference>
<dbReference type="RefSeq" id="WP_342627958.1">
    <property type="nucleotide sequence ID" value="NZ_CP152276.1"/>
</dbReference>
<dbReference type="Gene3D" id="3.90.1170.50">
    <property type="entry name" value="Aldehyde oxidase/xanthine dehydrogenase, a/b hammerhead"/>
    <property type="match status" value="1"/>
</dbReference>
<dbReference type="Pfam" id="PF13442">
    <property type="entry name" value="Cytochrome_CBB3"/>
    <property type="match status" value="1"/>
</dbReference>
<dbReference type="Gene3D" id="3.30.365.10">
    <property type="entry name" value="Aldehyde oxidase/xanthine dehydrogenase, molybdopterin binding domain"/>
    <property type="match status" value="4"/>
</dbReference>
<dbReference type="Gene3D" id="1.10.760.10">
    <property type="entry name" value="Cytochrome c-like domain"/>
    <property type="match status" value="2"/>
</dbReference>
<proteinExistence type="predicted"/>
<dbReference type="PROSITE" id="PS51007">
    <property type="entry name" value="CYTC"/>
    <property type="match status" value="3"/>
</dbReference>
<keyword evidence="7" id="KW-1185">Reference proteome</keyword>
<gene>
    <name evidence="6" type="ORF">AAC691_18100</name>
</gene>
<feature type="domain" description="Cytochrome c" evidence="5">
    <location>
        <begin position="829"/>
        <end position="932"/>
    </location>
</feature>
<feature type="domain" description="Cytochrome c" evidence="5">
    <location>
        <begin position="974"/>
        <end position="1082"/>
    </location>
</feature>
<evidence type="ECO:0000313" key="6">
    <source>
        <dbReference type="EMBL" id="XAE42160.1"/>
    </source>
</evidence>
<name>A0ABZ3D3E4_9PROT</name>
<dbReference type="PANTHER" id="PTHR47495:SF1">
    <property type="entry name" value="BLL3820 PROTEIN"/>
    <property type="match status" value="1"/>
</dbReference>
<dbReference type="SUPFAM" id="SSF54665">
    <property type="entry name" value="CO dehydrogenase molybdoprotein N-domain-like"/>
    <property type="match status" value="1"/>
</dbReference>
<keyword evidence="2 4" id="KW-0479">Metal-binding</keyword>
<dbReference type="InterPro" id="IPR009056">
    <property type="entry name" value="Cyt_c-like_dom"/>
</dbReference>
<dbReference type="Proteomes" id="UP001449795">
    <property type="component" value="Chromosome"/>
</dbReference>
<dbReference type="InterPro" id="IPR037165">
    <property type="entry name" value="AldOxase/xan_DH_Mopterin-bd_sf"/>
</dbReference>
<dbReference type="InterPro" id="IPR046867">
    <property type="entry name" value="AldOxase/xan_DH_MoCoBD2"/>
</dbReference>
<sequence length="1239" mass="130954">MWGVVRHAVRGVAVSAAADGFGGGAGWLAIVRPPQPPGGLAARAAPAGEAPDEMFVVVHAEGRVTGYCGHVDLGTGIRTALAQIVAEELDVPFGHVTMVLGHTGRTPDQGATIASETIQVSAIPLRRAAAHARAVLLDLAALRLNRPVADLDLRDGRIVGAPALLRDAPLTYGMLLEGQALRVRLDEQVAVKTPDRYRIVGRAVARVDIPDKATGRAVYVHDVRVPGMLHGRVVRPPYGGFDHGGFVGHSLRSVDRASVAHVPGLVDVVTIGDFVGVVAEREEDAAEAARVLTVRWDVPVLPGLSDPPAALLANPATPRRLLDRGDVEAALDGLPGRMDRTYSWPYQMHGSIGPSCAVADWRAEGVTVWSGTQNPHMLRADLAQLAGVEAARISIVRHEAAGCYGRNCADDVCGDALLLSRAVGRPVRVQLTRAQEHVWEPKGAAQLMQVRGGIAADGSPAAYDFSTRYPSNVSPLLALVLTGVVPAATPGVTQMGDRTSIAPYAYGNARVTVHDMPPIARASWLRGVSAMPNSFAHECYIDELAAAAGVDPLDYRLRHLADARAAALLRALAARAGWVPRAGMRRPDGQARILRGRGVAYAQYVHGTFPGVPAAWAAWVADVAVDRKTGHVRVTKVWVGQDAGMMVNPAGVRHQVHGNVVQSVSRALKEQVAFDARGVASRDWGTYPLLTFDEVPDIDVLLVECQDQPPLGVGESASVPSAAAIANAIFDATGVRFRDVPFTPERIRAGLEDALGPWREPVAPEPEPEPEPEPMPLAAAAPGQAGGWRRWLAPGVFCAAVMQVTSTAMPWRPAIAPIARPAPSLFSAALVERGRQAAAAGDCAVCHTAPGGVVNAGGLALETPFGIIHSTNLTPDEETGIGRWSYGAFARAMRHGISRDGRHLYPAFPYTAFAKIDEADMQALYAYLMAQPAVRNVVPQTRLAFPYAVRPIMAGWNALFHDPSPFVPDPARSAAWNRGAYLVEGLGHCGACHTPRNALGAERRRTRYLAGGEAEGWDAPPLGALSRSPVPWSEDALFAYLRTGFSDRHGPAAGPMAPVVAEMAQMPEGDVRAIAVYVASLDPRNAAPGAARAAEQARERAEGQAALRLRDSAGVGEGARIFGGSCAACHEGAAPHMFGARPSLALNGNLFADRPDNLVRVILDGVGHPATPEAGAMPGFRETLSDAQIAALVRYLRATFAPGRPEWTGLPGRVAALRAAPRHGIVARPHAAPSPRGTP</sequence>
<organism evidence="6 7">
    <name type="scientific">Nguyenibacter vanlangensis</name>
    <dbReference type="NCBI Taxonomy" id="1216886"/>
    <lineage>
        <taxon>Bacteria</taxon>
        <taxon>Pseudomonadati</taxon>
        <taxon>Pseudomonadota</taxon>
        <taxon>Alphaproteobacteria</taxon>
        <taxon>Acetobacterales</taxon>
        <taxon>Acetobacteraceae</taxon>
        <taxon>Nguyenibacter</taxon>
    </lineage>
</organism>
<evidence type="ECO:0000313" key="7">
    <source>
        <dbReference type="Proteomes" id="UP001449795"/>
    </source>
</evidence>
<dbReference type="SUPFAM" id="SSF56003">
    <property type="entry name" value="Molybdenum cofactor-binding domain"/>
    <property type="match status" value="2"/>
</dbReference>
<keyword evidence="1 4" id="KW-0349">Heme</keyword>
<accession>A0ABZ3D3E4</accession>
<dbReference type="EMBL" id="CP152276">
    <property type="protein sequence ID" value="XAE42160.1"/>
    <property type="molecule type" value="Genomic_DNA"/>
</dbReference>
<feature type="domain" description="Cytochrome c" evidence="5">
    <location>
        <begin position="1113"/>
        <end position="1200"/>
    </location>
</feature>
<dbReference type="SUPFAM" id="SSF46626">
    <property type="entry name" value="Cytochrome c"/>
    <property type="match status" value="3"/>
</dbReference>
<dbReference type="PANTHER" id="PTHR47495">
    <property type="entry name" value="ALDEHYDE DEHYDROGENASE"/>
    <property type="match status" value="1"/>
</dbReference>
<evidence type="ECO:0000256" key="3">
    <source>
        <dbReference type="ARBA" id="ARBA00023004"/>
    </source>
</evidence>